<dbReference type="OrthoDB" id="4494726at2759"/>
<sequence>MFTDLLPGFPNTSEDGFAYVVNVSAWTDEQKKAVAQNVMYSFAQAGVMDKKSRSTFLNDSPVYRTNYTCTASILQNIGSFLIEQLVCSPNLLAKQGLFKSLYRQSLEYPDILSSVLTTHRSRRHYSRPLPLRYRYEIESLQNRFNSEDAGDKQNSCHIAEYTGARRKTCGIDHFQGKGKLVKASCSVKFIRIIPYNLAIYPYIIWVSIGARTHPPPAINKTPRDIRQGLLNIIQQINDPSLTRNKIDALVYKQRVLNYPYGQYLAAVEYEYKIQHENSENPYIQDIFNDGENFIIICFYKQ</sequence>
<reference evidence="1 2" key="1">
    <citation type="journal article" date="2016" name="Nat. Commun.">
        <title>Ectomycorrhizal ecology is imprinted in the genome of the dominant symbiotic fungus Cenococcum geophilum.</title>
        <authorList>
            <consortium name="DOE Joint Genome Institute"/>
            <person name="Peter M."/>
            <person name="Kohler A."/>
            <person name="Ohm R.A."/>
            <person name="Kuo A."/>
            <person name="Krutzmann J."/>
            <person name="Morin E."/>
            <person name="Arend M."/>
            <person name="Barry K.W."/>
            <person name="Binder M."/>
            <person name="Choi C."/>
            <person name="Clum A."/>
            <person name="Copeland A."/>
            <person name="Grisel N."/>
            <person name="Haridas S."/>
            <person name="Kipfer T."/>
            <person name="LaButti K."/>
            <person name="Lindquist E."/>
            <person name="Lipzen A."/>
            <person name="Maire R."/>
            <person name="Meier B."/>
            <person name="Mihaltcheva S."/>
            <person name="Molinier V."/>
            <person name="Murat C."/>
            <person name="Poggeler S."/>
            <person name="Quandt C.A."/>
            <person name="Sperisen C."/>
            <person name="Tritt A."/>
            <person name="Tisserant E."/>
            <person name="Crous P.W."/>
            <person name="Henrissat B."/>
            <person name="Nehls U."/>
            <person name="Egli S."/>
            <person name="Spatafora J.W."/>
            <person name="Grigoriev I.V."/>
            <person name="Martin F.M."/>
        </authorList>
    </citation>
    <scope>NUCLEOTIDE SEQUENCE [LARGE SCALE GENOMIC DNA]</scope>
    <source>
        <strain evidence="1 2">CBS 459.81</strain>
    </source>
</reference>
<keyword evidence="2" id="KW-1185">Reference proteome</keyword>
<dbReference type="AlphaFoldDB" id="A0A8E2EL44"/>
<protein>
    <submittedName>
        <fullName evidence="1">Uncharacterized protein</fullName>
    </submittedName>
</protein>
<dbReference type="EMBL" id="KV744813">
    <property type="protein sequence ID" value="OCK85793.1"/>
    <property type="molecule type" value="Genomic_DNA"/>
</dbReference>
<gene>
    <name evidence="1" type="ORF">K432DRAFT_438985</name>
</gene>
<evidence type="ECO:0000313" key="1">
    <source>
        <dbReference type="EMBL" id="OCK85793.1"/>
    </source>
</evidence>
<accession>A0A8E2EL44</accession>
<dbReference type="Proteomes" id="UP000250266">
    <property type="component" value="Unassembled WGS sequence"/>
</dbReference>
<organism evidence="1 2">
    <name type="scientific">Lepidopterella palustris CBS 459.81</name>
    <dbReference type="NCBI Taxonomy" id="1314670"/>
    <lineage>
        <taxon>Eukaryota</taxon>
        <taxon>Fungi</taxon>
        <taxon>Dikarya</taxon>
        <taxon>Ascomycota</taxon>
        <taxon>Pezizomycotina</taxon>
        <taxon>Dothideomycetes</taxon>
        <taxon>Pleosporomycetidae</taxon>
        <taxon>Mytilinidiales</taxon>
        <taxon>Argynnaceae</taxon>
        <taxon>Lepidopterella</taxon>
    </lineage>
</organism>
<name>A0A8E2EL44_9PEZI</name>
<proteinExistence type="predicted"/>
<evidence type="ECO:0000313" key="2">
    <source>
        <dbReference type="Proteomes" id="UP000250266"/>
    </source>
</evidence>